<sequence>MRKSNGENRRKDAAGLDDVNPGMSPRLKPDTNRGANRSANHSANHSANQRANCTVTGVMPQAMNRKIQGADDERHDPVSGAVAAAFPAD</sequence>
<feature type="region of interest" description="Disordered" evidence="1">
    <location>
        <begin position="1"/>
        <end position="51"/>
    </location>
</feature>
<name>A0ABW9A9W5_9BURK</name>
<dbReference type="Proteomes" id="UP001629246">
    <property type="component" value="Unassembled WGS sequence"/>
</dbReference>
<evidence type="ECO:0000256" key="1">
    <source>
        <dbReference type="SAM" id="MobiDB-lite"/>
    </source>
</evidence>
<evidence type="ECO:0000313" key="2">
    <source>
        <dbReference type="EMBL" id="MFL9924780.1"/>
    </source>
</evidence>
<feature type="compositionally biased region" description="Polar residues" evidence="1">
    <location>
        <begin position="33"/>
        <end position="51"/>
    </location>
</feature>
<dbReference type="EMBL" id="JAQQFM010000004">
    <property type="protein sequence ID" value="MFL9924780.1"/>
    <property type="molecule type" value="Genomic_DNA"/>
</dbReference>
<organism evidence="2 3">
    <name type="scientific">Herbaspirillum lusitanum</name>
    <dbReference type="NCBI Taxonomy" id="213312"/>
    <lineage>
        <taxon>Bacteria</taxon>
        <taxon>Pseudomonadati</taxon>
        <taxon>Pseudomonadota</taxon>
        <taxon>Betaproteobacteria</taxon>
        <taxon>Burkholderiales</taxon>
        <taxon>Oxalobacteraceae</taxon>
        <taxon>Herbaspirillum</taxon>
    </lineage>
</organism>
<dbReference type="RefSeq" id="WP_408157733.1">
    <property type="nucleotide sequence ID" value="NZ_JAQQFM010000004.1"/>
</dbReference>
<gene>
    <name evidence="2" type="ORF">PQR62_10925</name>
</gene>
<feature type="compositionally biased region" description="Basic and acidic residues" evidence="1">
    <location>
        <begin position="1"/>
        <end position="14"/>
    </location>
</feature>
<keyword evidence="3" id="KW-1185">Reference proteome</keyword>
<comment type="caution">
    <text evidence="2">The sequence shown here is derived from an EMBL/GenBank/DDBJ whole genome shotgun (WGS) entry which is preliminary data.</text>
</comment>
<reference evidence="2 3" key="1">
    <citation type="journal article" date="2024" name="Chem. Sci.">
        <title>Discovery of megapolipeptins by genome mining of a Burkholderiales bacteria collection.</title>
        <authorList>
            <person name="Paulo B.S."/>
            <person name="Recchia M.J.J."/>
            <person name="Lee S."/>
            <person name="Fergusson C.H."/>
            <person name="Romanowski S.B."/>
            <person name="Hernandez A."/>
            <person name="Krull N."/>
            <person name="Liu D.Y."/>
            <person name="Cavanagh H."/>
            <person name="Bos A."/>
            <person name="Gray C.A."/>
            <person name="Murphy B.T."/>
            <person name="Linington R.G."/>
            <person name="Eustaquio A.S."/>
        </authorList>
    </citation>
    <scope>NUCLEOTIDE SEQUENCE [LARGE SCALE GENOMIC DNA]</scope>
    <source>
        <strain evidence="2 3">RL21-008-BIB-A</strain>
    </source>
</reference>
<protein>
    <submittedName>
        <fullName evidence="2">Uncharacterized protein</fullName>
    </submittedName>
</protein>
<evidence type="ECO:0000313" key="3">
    <source>
        <dbReference type="Proteomes" id="UP001629246"/>
    </source>
</evidence>
<proteinExistence type="predicted"/>
<accession>A0ABW9A9W5</accession>